<sequence length="636" mass="67663">MSPRSSIAHWKTATALAIVASAMLGPLSVTQAHAFKIFGMRFFESAEEEVQVIDPVRYALTFDAGTEDEELREALENGSQLVQDQEKPVSGDLGLAIKARDDRDRLLAVLYEKARYGGTVSILIDGQDIDSLPPDPSFADGQAVPVVVRISPGPAFTLGSITFKGDAAGLDPARYDLTRGARADSTLIIKAGEKIVEDLKEQSRPLAELTERSAVADHATSTVDVTISVDGGPVAPVGELTVTGTRTVDPNFVRDYSRLNHGRPYSPENIRKAAERLRQLNVFSSVTINEADKLAPDGTLPMNIQVSEGKHRYFGFGGQVSTTEGLGLQGYWGHRNLFGRAESLRIEGSVDRIGETTDVGSLDYSAGILFAKPGAFGPASTFTASVKASLLDPDAYSAKTITGAAGASFELSQTDTVSVGAELGLADIDDAFGSNSYLTAAIPLEYVRDTRDDKLNPTEGYRALINAKPSYEFEGQTFFSSFEASASAYYSPGDENRFVLAGKLAAGVLAGGDELSDIPATRRFFLGGGGSVRGYSFQEISPRNADNELTGGRSYVNGSFEARIAITETIGIVPFIDFGSVSASTAPDFSDIRAGAGIGLRYATSFGPIRLDFAVPLNKYPGGTDYGIYAGIGQSF</sequence>
<dbReference type="AlphaFoldDB" id="A0A178YE41"/>
<dbReference type="InterPro" id="IPR000184">
    <property type="entry name" value="Bac_surfAg_D15"/>
</dbReference>
<evidence type="ECO:0008006" key="8">
    <source>
        <dbReference type="Google" id="ProtNLM"/>
    </source>
</evidence>
<evidence type="ECO:0000313" key="7">
    <source>
        <dbReference type="Proteomes" id="UP000078507"/>
    </source>
</evidence>
<dbReference type="Gene3D" id="2.40.160.50">
    <property type="entry name" value="membrane protein fhac: a member of the omp85/tpsb transporter family"/>
    <property type="match status" value="1"/>
</dbReference>
<dbReference type="GO" id="GO:0019867">
    <property type="term" value="C:outer membrane"/>
    <property type="evidence" value="ECO:0007669"/>
    <property type="project" value="InterPro"/>
</dbReference>
<evidence type="ECO:0000259" key="4">
    <source>
        <dbReference type="Pfam" id="PF01103"/>
    </source>
</evidence>
<feature type="domain" description="Bacterial surface antigen (D15)" evidence="4">
    <location>
        <begin position="336"/>
        <end position="636"/>
    </location>
</feature>
<protein>
    <recommendedName>
        <fullName evidence="8">POTRA domain-containing protein</fullName>
    </recommendedName>
</protein>
<dbReference type="InterPro" id="IPR010827">
    <property type="entry name" value="BamA/TamA_POTRA"/>
</dbReference>
<dbReference type="Gene3D" id="3.10.20.310">
    <property type="entry name" value="membrane protein fhac"/>
    <property type="match status" value="1"/>
</dbReference>
<dbReference type="Pfam" id="PF01103">
    <property type="entry name" value="Omp85"/>
    <property type="match status" value="1"/>
</dbReference>
<dbReference type="PANTHER" id="PTHR12815:SF42">
    <property type="entry name" value="BACTERIAL SURFACE ANTIGEN (D15) DOMAIN-CONTAINING PROTEIN"/>
    <property type="match status" value="1"/>
</dbReference>
<dbReference type="OrthoDB" id="9769707at2"/>
<comment type="caution">
    <text evidence="6">The sequence shown here is derived from an EMBL/GenBank/DDBJ whole genome shotgun (WGS) entry which is preliminary data.</text>
</comment>
<gene>
    <name evidence="6" type="ORF">ATB98_11620</name>
</gene>
<feature type="domain" description="POTRA" evidence="5">
    <location>
        <begin position="237"/>
        <end position="309"/>
    </location>
</feature>
<reference evidence="6 7" key="1">
    <citation type="submission" date="2015-11" db="EMBL/GenBank/DDBJ databases">
        <title>Ensifer anhuiense sp. nov., an effective nitrogen fixation bacterium with Glycine soja.</title>
        <authorList>
            <person name="Yan H."/>
            <person name="Chen W."/>
        </authorList>
    </citation>
    <scope>NUCLEOTIDE SEQUENCE [LARGE SCALE GENOMIC DNA]</scope>
    <source>
        <strain evidence="6 7">LMG 7837</strain>
    </source>
</reference>
<comment type="subcellular location">
    <subcellularLocation>
        <location evidence="1">Membrane</location>
    </subcellularLocation>
</comment>
<dbReference type="RefSeq" id="WP_066873906.1">
    <property type="nucleotide sequence ID" value="NZ_LNQB01000071.1"/>
</dbReference>
<keyword evidence="2" id="KW-0812">Transmembrane</keyword>
<evidence type="ECO:0000256" key="2">
    <source>
        <dbReference type="ARBA" id="ARBA00022452"/>
    </source>
</evidence>
<evidence type="ECO:0000313" key="6">
    <source>
        <dbReference type="EMBL" id="OAP45691.1"/>
    </source>
</evidence>
<dbReference type="Pfam" id="PF07244">
    <property type="entry name" value="POTRA"/>
    <property type="match status" value="1"/>
</dbReference>
<dbReference type="STRING" id="36856.ATB98_11620"/>
<keyword evidence="7" id="KW-1185">Reference proteome</keyword>
<dbReference type="Proteomes" id="UP000078507">
    <property type="component" value="Unassembled WGS sequence"/>
</dbReference>
<evidence type="ECO:0000256" key="3">
    <source>
        <dbReference type="ARBA" id="ARBA00023136"/>
    </source>
</evidence>
<keyword evidence="3" id="KW-0472">Membrane</keyword>
<evidence type="ECO:0000256" key="1">
    <source>
        <dbReference type="ARBA" id="ARBA00004370"/>
    </source>
</evidence>
<accession>A0A178YE41</accession>
<name>A0A178YE41_SINSA</name>
<keyword evidence="2" id="KW-1134">Transmembrane beta strand</keyword>
<organism evidence="6 7">
    <name type="scientific">Sinorhizobium saheli</name>
    <dbReference type="NCBI Taxonomy" id="36856"/>
    <lineage>
        <taxon>Bacteria</taxon>
        <taxon>Pseudomonadati</taxon>
        <taxon>Pseudomonadota</taxon>
        <taxon>Alphaproteobacteria</taxon>
        <taxon>Hyphomicrobiales</taxon>
        <taxon>Rhizobiaceae</taxon>
        <taxon>Sinorhizobium/Ensifer group</taxon>
        <taxon>Sinorhizobium</taxon>
    </lineage>
</organism>
<dbReference type="InterPro" id="IPR039910">
    <property type="entry name" value="D15-like"/>
</dbReference>
<evidence type="ECO:0000259" key="5">
    <source>
        <dbReference type="Pfam" id="PF07244"/>
    </source>
</evidence>
<proteinExistence type="predicted"/>
<dbReference type="PANTHER" id="PTHR12815">
    <property type="entry name" value="SORTING AND ASSEMBLY MACHINERY SAMM50 PROTEIN FAMILY MEMBER"/>
    <property type="match status" value="1"/>
</dbReference>
<dbReference type="EMBL" id="LNQB01000071">
    <property type="protein sequence ID" value="OAP45691.1"/>
    <property type="molecule type" value="Genomic_DNA"/>
</dbReference>